<feature type="signal peptide" evidence="1">
    <location>
        <begin position="1"/>
        <end position="21"/>
    </location>
</feature>
<feature type="chain" id="PRO_5034746207" evidence="1">
    <location>
        <begin position="22"/>
        <end position="443"/>
    </location>
</feature>
<evidence type="ECO:0000313" key="4">
    <source>
        <dbReference type="Proteomes" id="UP000824988"/>
    </source>
</evidence>
<gene>
    <name evidence="3" type="ORF">MoryE10_21310</name>
</gene>
<dbReference type="InterPro" id="IPR012338">
    <property type="entry name" value="Beta-lactam/transpept-like"/>
</dbReference>
<dbReference type="PANTHER" id="PTHR43283:SF3">
    <property type="entry name" value="BETA-LACTAMASE FAMILY PROTEIN (AFU_ORTHOLOGUE AFUA_5G07500)"/>
    <property type="match status" value="1"/>
</dbReference>
<dbReference type="RefSeq" id="WP_054773746.1">
    <property type="nucleotide sequence ID" value="NZ_AP019782.1"/>
</dbReference>
<dbReference type="KEGG" id="moz:MoryE10_21310"/>
<keyword evidence="1" id="KW-0732">Signal</keyword>
<name>A0A8D4VP81_9GAMM</name>
<evidence type="ECO:0000256" key="1">
    <source>
        <dbReference type="SAM" id="SignalP"/>
    </source>
</evidence>
<dbReference type="Proteomes" id="UP000824988">
    <property type="component" value="Chromosome"/>
</dbReference>
<proteinExistence type="predicted"/>
<protein>
    <submittedName>
        <fullName evidence="3">Serine hydrolase</fullName>
    </submittedName>
</protein>
<keyword evidence="4" id="KW-1185">Reference proteome</keyword>
<keyword evidence="3" id="KW-0378">Hydrolase</keyword>
<sequence>MKYRALSLLLVGAMLLPPAMAGEVGPVVPETVGLSSVRLDRVSGFIRRHVEEKKMAGAVVLIARKGKIAYFEPFGQADEDKPMRKDTMFRIASMTKPLVSVALLQLYEEGRLLLSDPVAKYIPEFAHPKVLEMLPEGSNPPFRLVPAKRDITVKDLLRHTAGLPYGFAADWHPNDPLYRQIHALYEEAGISSGLYETGGSIGDMVKRLARLPLARQPGEAFEYGMAADVQGYLVEVVSGMRLDDYLREKVFKPLKMNDTYFFLPESERSRLSALWKSDWKGSLEKVTDGPHQEGAYRYSPSYQYAGPKTFLSGGVGVTSTAYDYYRFCQMLLNKGTLDGTRLLSRKTVELMTATNQIGELNATTLHDDGWKFGLGVAIQADRAHGVDAGSVGAFEWAGIFSTRFSVDPSEQKITIFLSQTHPFNHHFDLWDKLLVLSASAIDD</sequence>
<dbReference type="Gene3D" id="3.40.710.10">
    <property type="entry name" value="DD-peptidase/beta-lactamase superfamily"/>
    <property type="match status" value="1"/>
</dbReference>
<dbReference type="InterPro" id="IPR050789">
    <property type="entry name" value="Diverse_Enzym_Activities"/>
</dbReference>
<evidence type="ECO:0000313" key="3">
    <source>
        <dbReference type="EMBL" id="BBL71525.1"/>
    </source>
</evidence>
<dbReference type="InterPro" id="IPR001466">
    <property type="entry name" value="Beta-lactam-related"/>
</dbReference>
<accession>A0A8D4VP81</accession>
<dbReference type="AlphaFoldDB" id="A0A8D4VP81"/>
<dbReference type="GO" id="GO:0016787">
    <property type="term" value="F:hydrolase activity"/>
    <property type="evidence" value="ECO:0007669"/>
    <property type="project" value="UniProtKB-KW"/>
</dbReference>
<organism evidence="3 4">
    <name type="scientific">Methylogaea oryzae</name>
    <dbReference type="NCBI Taxonomy" id="1295382"/>
    <lineage>
        <taxon>Bacteria</taxon>
        <taxon>Pseudomonadati</taxon>
        <taxon>Pseudomonadota</taxon>
        <taxon>Gammaproteobacteria</taxon>
        <taxon>Methylococcales</taxon>
        <taxon>Methylococcaceae</taxon>
        <taxon>Methylogaea</taxon>
    </lineage>
</organism>
<dbReference type="EMBL" id="AP019782">
    <property type="protein sequence ID" value="BBL71525.1"/>
    <property type="molecule type" value="Genomic_DNA"/>
</dbReference>
<feature type="domain" description="Beta-lactamase-related" evidence="2">
    <location>
        <begin position="45"/>
        <end position="430"/>
    </location>
</feature>
<dbReference type="PANTHER" id="PTHR43283">
    <property type="entry name" value="BETA-LACTAMASE-RELATED"/>
    <property type="match status" value="1"/>
</dbReference>
<dbReference type="SUPFAM" id="SSF56601">
    <property type="entry name" value="beta-lactamase/transpeptidase-like"/>
    <property type="match status" value="1"/>
</dbReference>
<reference evidence="3" key="1">
    <citation type="submission" date="2019-06" db="EMBL/GenBank/DDBJ databases">
        <title>Complete genome sequence of Methylogaea oryzae strain JCM16910.</title>
        <authorList>
            <person name="Asakawa S."/>
        </authorList>
    </citation>
    <scope>NUCLEOTIDE SEQUENCE</scope>
    <source>
        <strain evidence="3">E10</strain>
    </source>
</reference>
<dbReference type="Pfam" id="PF00144">
    <property type="entry name" value="Beta-lactamase"/>
    <property type="match status" value="1"/>
</dbReference>
<evidence type="ECO:0000259" key="2">
    <source>
        <dbReference type="Pfam" id="PF00144"/>
    </source>
</evidence>